<accession>A0A399D226</accession>
<feature type="domain" description="Nitroreductase" evidence="1">
    <location>
        <begin position="5"/>
        <end position="59"/>
    </location>
</feature>
<dbReference type="GO" id="GO:0016491">
    <property type="term" value="F:oxidoreductase activity"/>
    <property type="evidence" value="ECO:0007669"/>
    <property type="project" value="InterPro"/>
</dbReference>
<name>A0A399D226_9BACT</name>
<dbReference type="RefSeq" id="WP_119349179.1">
    <property type="nucleotide sequence ID" value="NZ_JBFHKJ010000020.1"/>
</dbReference>
<dbReference type="Gene3D" id="3.40.109.10">
    <property type="entry name" value="NADH Oxidase"/>
    <property type="match status" value="1"/>
</dbReference>
<proteinExistence type="predicted"/>
<dbReference type="CDD" id="cd02151">
    <property type="entry name" value="nitroreductase"/>
    <property type="match status" value="1"/>
</dbReference>
<dbReference type="SUPFAM" id="SSF55469">
    <property type="entry name" value="FMN-dependent nitroreductase-like"/>
    <property type="match status" value="1"/>
</dbReference>
<dbReference type="PANTHER" id="PTHR23026">
    <property type="entry name" value="NADPH NITROREDUCTASE"/>
    <property type="match status" value="1"/>
</dbReference>
<dbReference type="Proteomes" id="UP000266441">
    <property type="component" value="Unassembled WGS sequence"/>
</dbReference>
<dbReference type="InterPro" id="IPR000415">
    <property type="entry name" value="Nitroreductase-like"/>
</dbReference>
<organism evidence="2 3">
    <name type="scientific">Mariniphaga sediminis</name>
    <dbReference type="NCBI Taxonomy" id="1628158"/>
    <lineage>
        <taxon>Bacteria</taxon>
        <taxon>Pseudomonadati</taxon>
        <taxon>Bacteroidota</taxon>
        <taxon>Bacteroidia</taxon>
        <taxon>Marinilabiliales</taxon>
        <taxon>Prolixibacteraceae</taxon>
        <taxon>Mariniphaga</taxon>
    </lineage>
</organism>
<dbReference type="Pfam" id="PF00881">
    <property type="entry name" value="Nitroreductase"/>
    <property type="match status" value="2"/>
</dbReference>
<sequence>MIEILRDRRSIRKYTEQPVEPEKLELLKEAALRSPSSKNINPWEFIFVEDAEVIGKLKDCKLHGTAPLSTAPLAIVVCADETKNDVWIEDCSIASILLQLTAQSLGLGSCWVQIRNRKYSETVSSEKYIQNLLHIPENFRVLSIITVGYPATTRTGKPFTDLPFDKIRMNKF</sequence>
<evidence type="ECO:0000259" key="1">
    <source>
        <dbReference type="Pfam" id="PF00881"/>
    </source>
</evidence>
<evidence type="ECO:0000313" key="2">
    <source>
        <dbReference type="EMBL" id="RIH65944.1"/>
    </source>
</evidence>
<dbReference type="EMBL" id="QWET01000004">
    <property type="protein sequence ID" value="RIH65944.1"/>
    <property type="molecule type" value="Genomic_DNA"/>
</dbReference>
<reference evidence="2 3" key="1">
    <citation type="journal article" date="2015" name="Int. J. Syst. Evol. Microbiol.">
        <title>Mariniphaga sediminis sp. nov., isolated from coastal sediment.</title>
        <authorList>
            <person name="Wang F.Q."/>
            <person name="Shen Q.Y."/>
            <person name="Chen G.J."/>
            <person name="Du Z.J."/>
        </authorList>
    </citation>
    <scope>NUCLEOTIDE SEQUENCE [LARGE SCALE GENOMIC DNA]</scope>
    <source>
        <strain evidence="2 3">SY21</strain>
    </source>
</reference>
<gene>
    <name evidence="2" type="ORF">D1164_06675</name>
</gene>
<feature type="domain" description="Nitroreductase" evidence="1">
    <location>
        <begin position="68"/>
        <end position="149"/>
    </location>
</feature>
<dbReference type="InterPro" id="IPR050627">
    <property type="entry name" value="Nitroreductase/BluB"/>
</dbReference>
<keyword evidence="3" id="KW-1185">Reference proteome</keyword>
<dbReference type="AlphaFoldDB" id="A0A399D226"/>
<dbReference type="PANTHER" id="PTHR23026:SF117">
    <property type="entry name" value="NITROREDUCTASE"/>
    <property type="match status" value="1"/>
</dbReference>
<protein>
    <submittedName>
        <fullName evidence="2">NAD(P)H-dependent dehydrogenase/reductase</fullName>
    </submittedName>
</protein>
<dbReference type="InterPro" id="IPR029479">
    <property type="entry name" value="Nitroreductase"/>
</dbReference>
<dbReference type="OrthoDB" id="9809288at2"/>
<evidence type="ECO:0000313" key="3">
    <source>
        <dbReference type="Proteomes" id="UP000266441"/>
    </source>
</evidence>
<comment type="caution">
    <text evidence="2">The sequence shown here is derived from an EMBL/GenBank/DDBJ whole genome shotgun (WGS) entry which is preliminary data.</text>
</comment>